<evidence type="ECO:0000256" key="2">
    <source>
        <dbReference type="ARBA" id="ARBA00009105"/>
    </source>
</evidence>
<sequence length="613" mass="70773">MRKFGISRRPLCLTVLIISFVLLLHRHHYYSFEFKPQIKIPQELALQRRALSNSPFALFSGQDRHQLAESGPLQGFRSWPLLEKCRWFFYTTYAQDSSWTNNQILERFEDSRADNSRLSHVFERLRMFDTCFVEGQLTMAQVLPSGEEPLDFHHRMFPFLASFSTLKDIWPTIFHLNTWKSLPAQINPAWNSNTRVPFDIDSSRSFWENWAAFSSGKGLVMSLAERHKDLFFRLLRVLDHLDNKFPIQLVQQSGELSPEFLKAVGRFLQTTNQQVYLIECGSTLNQAYAPHMTYFVNKWIATIFNTFSEFILLDADVVPFVDLETFFANPQYQTTGSLLYKDRDISDEFTFDYCIEMFRYLEPSTEAVLFMDHRTKINASVVSPSTSKFASEEELVYSRFFYNKILHNVDSGLVVLHKVQQLPSLLMSFFMNLDSKASGCVYGDKELFWIGHLFSGKDFSIDARFGAVVGPIQTQDKSPIGAEYKVCATQMGHVNAEKELLWANGGLKTCKIPTAADQDFESKPNYFETHYSSLQQLEDLYDTPLVINGYIIPEIVTNPWLKVNECCEYAYCATAKIPMDQGTQNIENMAVFNKTTTGRYNEIAAIWNREIES</sequence>
<gene>
    <name evidence="10" type="ORF">LALA0_S01e09164g</name>
</gene>
<dbReference type="InterPro" id="IPR029044">
    <property type="entry name" value="Nucleotide-diphossugar_trans"/>
</dbReference>
<keyword evidence="11" id="KW-1185">Reference proteome</keyword>
<evidence type="ECO:0000256" key="3">
    <source>
        <dbReference type="ARBA" id="ARBA00022676"/>
    </source>
</evidence>
<evidence type="ECO:0000256" key="7">
    <source>
        <dbReference type="ARBA" id="ARBA00022989"/>
    </source>
</evidence>
<dbReference type="GO" id="GO:0000033">
    <property type="term" value="F:alpha-1,3-mannosyltransferase activity"/>
    <property type="evidence" value="ECO:0007669"/>
    <property type="project" value="EnsemblFungi"/>
</dbReference>
<dbReference type="GO" id="GO:0016020">
    <property type="term" value="C:membrane"/>
    <property type="evidence" value="ECO:0007669"/>
    <property type="project" value="UniProtKB-SubCell"/>
</dbReference>
<proteinExistence type="inferred from homology"/>
<dbReference type="HOGENOM" id="CLU_015387_1_0_1"/>
<evidence type="ECO:0000256" key="8">
    <source>
        <dbReference type="ARBA" id="ARBA00023136"/>
    </source>
</evidence>
<dbReference type="GeneID" id="34683751"/>
<keyword evidence="8" id="KW-0472">Membrane</keyword>
<evidence type="ECO:0000313" key="11">
    <source>
        <dbReference type="Proteomes" id="UP000054304"/>
    </source>
</evidence>
<evidence type="ECO:0000256" key="6">
    <source>
        <dbReference type="ARBA" id="ARBA00022968"/>
    </source>
</evidence>
<keyword evidence="4" id="KW-0808">Transferase</keyword>
<dbReference type="PANTHER" id="PTHR31392:SF1">
    <property type="entry name" value="ALPHA-1,3-MANNOSYLTRANSFERASE MNN1-RELATED"/>
    <property type="match status" value="1"/>
</dbReference>
<keyword evidence="6" id="KW-0735">Signal-anchor</keyword>
<dbReference type="PANTHER" id="PTHR31392">
    <property type="entry name" value="ALPHA-1,3-MANNOSYLTRANSFERASE MNN1-RELATED"/>
    <property type="match status" value="1"/>
</dbReference>
<keyword evidence="3" id="KW-0328">Glycosyltransferase</keyword>
<evidence type="ECO:0000313" key="10">
    <source>
        <dbReference type="EMBL" id="CEP60369.1"/>
    </source>
</evidence>
<dbReference type="OrthoDB" id="430354at2759"/>
<accession>A0A0C7MST6</accession>
<comment type="subcellular location">
    <subcellularLocation>
        <location evidence="1">Membrane</location>
        <topology evidence="1">Single-pass type II membrane protein</topology>
    </subcellularLocation>
</comment>
<dbReference type="GO" id="GO:0006493">
    <property type="term" value="P:protein O-linked glycosylation"/>
    <property type="evidence" value="ECO:0007669"/>
    <property type="project" value="EnsemblFungi"/>
</dbReference>
<keyword evidence="7" id="KW-1133">Transmembrane helix</keyword>
<reference evidence="10 11" key="1">
    <citation type="submission" date="2014-12" db="EMBL/GenBank/DDBJ databases">
        <authorList>
            <person name="Neuveglise Cecile"/>
        </authorList>
    </citation>
    <scope>NUCLEOTIDE SEQUENCE [LARGE SCALE GENOMIC DNA]</scope>
    <source>
        <strain evidence="10 11">CBS 12615</strain>
    </source>
</reference>
<evidence type="ECO:0000256" key="1">
    <source>
        <dbReference type="ARBA" id="ARBA00004606"/>
    </source>
</evidence>
<keyword evidence="9" id="KW-0325">Glycoprotein</keyword>
<dbReference type="RefSeq" id="XP_022626613.1">
    <property type="nucleotide sequence ID" value="XM_022774525.1"/>
</dbReference>
<dbReference type="AlphaFoldDB" id="A0A0C7MST6"/>
<dbReference type="GO" id="GO:0005794">
    <property type="term" value="C:Golgi apparatus"/>
    <property type="evidence" value="ECO:0007669"/>
    <property type="project" value="EnsemblFungi"/>
</dbReference>
<protein>
    <submittedName>
        <fullName evidence="10">LALA0S01e09164g1_1</fullName>
    </submittedName>
</protein>
<dbReference type="EMBL" id="LN736360">
    <property type="protein sequence ID" value="CEP60369.1"/>
    <property type="molecule type" value="Genomic_DNA"/>
</dbReference>
<comment type="similarity">
    <text evidence="2">Belongs to the MNN1/MNT family.</text>
</comment>
<dbReference type="Proteomes" id="UP000054304">
    <property type="component" value="Unassembled WGS sequence"/>
</dbReference>
<organism evidence="10 11">
    <name type="scientific">Lachancea lanzarotensis</name>
    <dbReference type="NCBI Taxonomy" id="1245769"/>
    <lineage>
        <taxon>Eukaryota</taxon>
        <taxon>Fungi</taxon>
        <taxon>Dikarya</taxon>
        <taxon>Ascomycota</taxon>
        <taxon>Saccharomycotina</taxon>
        <taxon>Saccharomycetes</taxon>
        <taxon>Saccharomycetales</taxon>
        <taxon>Saccharomycetaceae</taxon>
        <taxon>Lachancea</taxon>
    </lineage>
</organism>
<keyword evidence="5" id="KW-0812">Transmembrane</keyword>
<evidence type="ECO:0000256" key="5">
    <source>
        <dbReference type="ARBA" id="ARBA00022692"/>
    </source>
</evidence>
<dbReference type="SUPFAM" id="SSF53448">
    <property type="entry name" value="Nucleotide-diphospho-sugar transferases"/>
    <property type="match status" value="1"/>
</dbReference>
<dbReference type="InterPro" id="IPR022751">
    <property type="entry name" value="Alpha_mannosyltransferase"/>
</dbReference>
<evidence type="ECO:0000256" key="4">
    <source>
        <dbReference type="ARBA" id="ARBA00022679"/>
    </source>
</evidence>
<evidence type="ECO:0000256" key="9">
    <source>
        <dbReference type="ARBA" id="ARBA00023180"/>
    </source>
</evidence>
<dbReference type="Pfam" id="PF11051">
    <property type="entry name" value="Mannosyl_trans3"/>
    <property type="match status" value="1"/>
</dbReference>
<name>A0A0C7MST6_9SACH</name>